<evidence type="ECO:0000313" key="1">
    <source>
        <dbReference type="EMBL" id="KAH3708635.1"/>
    </source>
</evidence>
<protein>
    <submittedName>
        <fullName evidence="1">Uncharacterized protein</fullName>
    </submittedName>
</protein>
<reference evidence="1" key="2">
    <citation type="submission" date="2020-11" db="EMBL/GenBank/DDBJ databases">
        <authorList>
            <person name="McCartney M.A."/>
            <person name="Auch B."/>
            <person name="Kono T."/>
            <person name="Mallez S."/>
            <person name="Becker A."/>
            <person name="Gohl D.M."/>
            <person name="Silverstein K.A.T."/>
            <person name="Koren S."/>
            <person name="Bechman K.B."/>
            <person name="Herman A."/>
            <person name="Abrahante J.E."/>
            <person name="Garbe J."/>
        </authorList>
    </citation>
    <scope>NUCLEOTIDE SEQUENCE</scope>
    <source>
        <strain evidence="1">Duluth1</strain>
        <tissue evidence="1">Whole animal</tissue>
    </source>
</reference>
<name>A0A9D4BTB2_DREPO</name>
<dbReference type="EMBL" id="JAIWYP010000014">
    <property type="protein sequence ID" value="KAH3708635.1"/>
    <property type="molecule type" value="Genomic_DNA"/>
</dbReference>
<evidence type="ECO:0000313" key="2">
    <source>
        <dbReference type="Proteomes" id="UP000828390"/>
    </source>
</evidence>
<proteinExistence type="predicted"/>
<sequence>MPHPFIFSQERGGSFIEGVAAGSVGKYQRAAQRVRDEPFSPVCSLECKHG</sequence>
<dbReference type="AlphaFoldDB" id="A0A9D4BTB2"/>
<organism evidence="1 2">
    <name type="scientific">Dreissena polymorpha</name>
    <name type="common">Zebra mussel</name>
    <name type="synonym">Mytilus polymorpha</name>
    <dbReference type="NCBI Taxonomy" id="45954"/>
    <lineage>
        <taxon>Eukaryota</taxon>
        <taxon>Metazoa</taxon>
        <taxon>Spiralia</taxon>
        <taxon>Lophotrochozoa</taxon>
        <taxon>Mollusca</taxon>
        <taxon>Bivalvia</taxon>
        <taxon>Autobranchia</taxon>
        <taxon>Heteroconchia</taxon>
        <taxon>Euheterodonta</taxon>
        <taxon>Imparidentia</taxon>
        <taxon>Neoheterodontei</taxon>
        <taxon>Myida</taxon>
        <taxon>Dreissenoidea</taxon>
        <taxon>Dreissenidae</taxon>
        <taxon>Dreissena</taxon>
    </lineage>
</organism>
<keyword evidence="2" id="KW-1185">Reference proteome</keyword>
<dbReference type="Proteomes" id="UP000828390">
    <property type="component" value="Unassembled WGS sequence"/>
</dbReference>
<comment type="caution">
    <text evidence="1">The sequence shown here is derived from an EMBL/GenBank/DDBJ whole genome shotgun (WGS) entry which is preliminary data.</text>
</comment>
<reference evidence="1" key="1">
    <citation type="journal article" date="2019" name="bioRxiv">
        <title>The Genome of the Zebra Mussel, Dreissena polymorpha: A Resource for Invasive Species Research.</title>
        <authorList>
            <person name="McCartney M.A."/>
            <person name="Auch B."/>
            <person name="Kono T."/>
            <person name="Mallez S."/>
            <person name="Zhang Y."/>
            <person name="Obille A."/>
            <person name="Becker A."/>
            <person name="Abrahante J.E."/>
            <person name="Garbe J."/>
            <person name="Badalamenti J.P."/>
            <person name="Herman A."/>
            <person name="Mangelson H."/>
            <person name="Liachko I."/>
            <person name="Sullivan S."/>
            <person name="Sone E.D."/>
            <person name="Koren S."/>
            <person name="Silverstein K.A.T."/>
            <person name="Beckman K.B."/>
            <person name="Gohl D.M."/>
        </authorList>
    </citation>
    <scope>NUCLEOTIDE SEQUENCE</scope>
    <source>
        <strain evidence="1">Duluth1</strain>
        <tissue evidence="1">Whole animal</tissue>
    </source>
</reference>
<accession>A0A9D4BTB2</accession>
<gene>
    <name evidence="1" type="ORF">DPMN_068091</name>
</gene>